<dbReference type="Proteomes" id="UP000433104">
    <property type="component" value="Unassembled WGS sequence"/>
</dbReference>
<evidence type="ECO:0000256" key="1">
    <source>
        <dbReference type="SAM" id="Phobius"/>
    </source>
</evidence>
<dbReference type="EMBL" id="WTYW01000003">
    <property type="protein sequence ID" value="MXO86618.1"/>
    <property type="molecule type" value="Genomic_DNA"/>
</dbReference>
<feature type="transmembrane region" description="Helical" evidence="1">
    <location>
        <begin position="20"/>
        <end position="39"/>
    </location>
</feature>
<keyword evidence="1" id="KW-0812">Transmembrane</keyword>
<feature type="transmembrane region" description="Helical" evidence="1">
    <location>
        <begin position="45"/>
        <end position="62"/>
    </location>
</feature>
<keyword evidence="1" id="KW-1133">Transmembrane helix</keyword>
<keyword evidence="3" id="KW-1185">Reference proteome</keyword>
<organism evidence="2 3">
    <name type="scientific">Parapontixanthobacter aurantiacus</name>
    <dbReference type="NCBI Taxonomy" id="1463599"/>
    <lineage>
        <taxon>Bacteria</taxon>
        <taxon>Pseudomonadati</taxon>
        <taxon>Pseudomonadota</taxon>
        <taxon>Alphaproteobacteria</taxon>
        <taxon>Sphingomonadales</taxon>
        <taxon>Erythrobacteraceae</taxon>
        <taxon>Parapontixanthobacter</taxon>
    </lineage>
</organism>
<dbReference type="RefSeq" id="WP_160683896.1">
    <property type="nucleotide sequence ID" value="NZ_WTYW01000003.1"/>
</dbReference>
<gene>
    <name evidence="2" type="ORF">GRI38_11340</name>
</gene>
<accession>A0A844ZFS0</accession>
<dbReference type="AlphaFoldDB" id="A0A844ZFS0"/>
<protein>
    <submittedName>
        <fullName evidence="2">Uncharacterized protein</fullName>
    </submittedName>
</protein>
<evidence type="ECO:0000313" key="3">
    <source>
        <dbReference type="Proteomes" id="UP000433104"/>
    </source>
</evidence>
<reference evidence="2 3" key="1">
    <citation type="submission" date="2019-12" db="EMBL/GenBank/DDBJ databases">
        <title>Genomic-based taxomic classification of the family Erythrobacteraceae.</title>
        <authorList>
            <person name="Xu L."/>
        </authorList>
    </citation>
    <scope>NUCLEOTIDE SEQUENCE [LARGE SCALE GENOMIC DNA]</scope>
    <source>
        <strain evidence="2 3">MCCC 1A09962</strain>
    </source>
</reference>
<proteinExistence type="predicted"/>
<sequence>MSTPKKLLCVARIEFLMLRYQLAALLVTSALLLSPLAILPLIGGAAASAIFASGTVALAFLAQWQIAKRLFMGPPASAALIRVARNMLPLACRAKFDHEVVGELEKCRTPLSAWRIVDLHRSVRRKWCNTRNSDVDLLEQHLAAQFAEVCD</sequence>
<comment type="caution">
    <text evidence="2">The sequence shown here is derived from an EMBL/GenBank/DDBJ whole genome shotgun (WGS) entry which is preliminary data.</text>
</comment>
<keyword evidence="1" id="KW-0472">Membrane</keyword>
<evidence type="ECO:0000313" key="2">
    <source>
        <dbReference type="EMBL" id="MXO86618.1"/>
    </source>
</evidence>
<name>A0A844ZFS0_9SPHN</name>